<reference evidence="5" key="1">
    <citation type="journal article" date="2021" name="PeerJ">
        <title>Extensive microbial diversity within the chicken gut microbiome revealed by metagenomics and culture.</title>
        <authorList>
            <person name="Gilroy R."/>
            <person name="Ravi A."/>
            <person name="Getino M."/>
            <person name="Pursley I."/>
            <person name="Horton D.L."/>
            <person name="Alikhan N.F."/>
            <person name="Baker D."/>
            <person name="Gharbi K."/>
            <person name="Hall N."/>
            <person name="Watson M."/>
            <person name="Adriaenssens E.M."/>
            <person name="Foster-Nyarko E."/>
            <person name="Jarju S."/>
            <person name="Secka A."/>
            <person name="Antonio M."/>
            <person name="Oren A."/>
            <person name="Chaudhuri R.R."/>
            <person name="La Ragione R."/>
            <person name="Hildebrand F."/>
            <person name="Pallen M.J."/>
        </authorList>
    </citation>
    <scope>NUCLEOTIDE SEQUENCE</scope>
    <source>
        <strain evidence="5">ChiSjej5B23-15282</strain>
    </source>
</reference>
<dbReference type="InterPro" id="IPR000835">
    <property type="entry name" value="HTH_MarR-typ"/>
</dbReference>
<protein>
    <submittedName>
        <fullName evidence="5">MarR family transcriptional regulator</fullName>
    </submittedName>
</protein>
<dbReference type="InterPro" id="IPR036390">
    <property type="entry name" value="WH_DNA-bd_sf"/>
</dbReference>
<dbReference type="AlphaFoldDB" id="A0A9D1VZQ6"/>
<evidence type="ECO:0000256" key="3">
    <source>
        <dbReference type="ARBA" id="ARBA00023163"/>
    </source>
</evidence>
<evidence type="ECO:0000256" key="1">
    <source>
        <dbReference type="ARBA" id="ARBA00023015"/>
    </source>
</evidence>
<sequence>MIQCDMKEIPILGLIGIVSHGAVNTARGMYREFDLNRSQASVLFMLHQQDSMSQKELAAKLNITAPSITSMIQKMERDQYITREPDRHDQRVMRLTLTEKGKSCIQAVKDVADRMEDIMLQGMSLEEKLLFRRLLIQTGENLMNHERKEKA</sequence>
<evidence type="ECO:0000256" key="2">
    <source>
        <dbReference type="ARBA" id="ARBA00023125"/>
    </source>
</evidence>
<comment type="caution">
    <text evidence="5">The sequence shown here is derived from an EMBL/GenBank/DDBJ whole genome shotgun (WGS) entry which is preliminary data.</text>
</comment>
<proteinExistence type="predicted"/>
<keyword evidence="2" id="KW-0238">DNA-binding</keyword>
<dbReference type="SUPFAM" id="SSF46785">
    <property type="entry name" value="Winged helix' DNA-binding domain"/>
    <property type="match status" value="1"/>
</dbReference>
<dbReference type="InterPro" id="IPR036388">
    <property type="entry name" value="WH-like_DNA-bd_sf"/>
</dbReference>
<evidence type="ECO:0000313" key="5">
    <source>
        <dbReference type="EMBL" id="HIX49217.1"/>
    </source>
</evidence>
<organism evidence="5 6">
    <name type="scientific">Candidatus Mediterraneibacter caccavium</name>
    <dbReference type="NCBI Taxonomy" id="2838661"/>
    <lineage>
        <taxon>Bacteria</taxon>
        <taxon>Bacillati</taxon>
        <taxon>Bacillota</taxon>
        <taxon>Clostridia</taxon>
        <taxon>Lachnospirales</taxon>
        <taxon>Lachnospiraceae</taxon>
        <taxon>Mediterraneibacter</taxon>
    </lineage>
</organism>
<dbReference type="EMBL" id="DXFA01000159">
    <property type="protein sequence ID" value="HIX49217.1"/>
    <property type="molecule type" value="Genomic_DNA"/>
</dbReference>
<dbReference type="SMART" id="SM00347">
    <property type="entry name" value="HTH_MARR"/>
    <property type="match status" value="1"/>
</dbReference>
<dbReference type="Proteomes" id="UP000824243">
    <property type="component" value="Unassembled WGS sequence"/>
</dbReference>
<dbReference type="PRINTS" id="PR00598">
    <property type="entry name" value="HTHMARR"/>
</dbReference>
<dbReference type="PANTHER" id="PTHR42756:SF1">
    <property type="entry name" value="TRANSCRIPTIONAL REPRESSOR OF EMRAB OPERON"/>
    <property type="match status" value="1"/>
</dbReference>
<dbReference type="Gene3D" id="1.10.10.10">
    <property type="entry name" value="Winged helix-like DNA-binding domain superfamily/Winged helix DNA-binding domain"/>
    <property type="match status" value="1"/>
</dbReference>
<name>A0A9D1VZQ6_9FIRM</name>
<dbReference type="GO" id="GO:0003700">
    <property type="term" value="F:DNA-binding transcription factor activity"/>
    <property type="evidence" value="ECO:0007669"/>
    <property type="project" value="InterPro"/>
</dbReference>
<dbReference type="GO" id="GO:0003677">
    <property type="term" value="F:DNA binding"/>
    <property type="evidence" value="ECO:0007669"/>
    <property type="project" value="UniProtKB-KW"/>
</dbReference>
<dbReference type="Pfam" id="PF01047">
    <property type="entry name" value="MarR"/>
    <property type="match status" value="1"/>
</dbReference>
<reference evidence="5" key="2">
    <citation type="submission" date="2021-04" db="EMBL/GenBank/DDBJ databases">
        <authorList>
            <person name="Gilroy R."/>
        </authorList>
    </citation>
    <scope>NUCLEOTIDE SEQUENCE</scope>
    <source>
        <strain evidence="5">ChiSjej5B23-15282</strain>
    </source>
</reference>
<feature type="domain" description="HTH marR-type" evidence="4">
    <location>
        <begin position="1"/>
        <end position="140"/>
    </location>
</feature>
<keyword evidence="1" id="KW-0805">Transcription regulation</keyword>
<accession>A0A9D1VZQ6</accession>
<gene>
    <name evidence="5" type="ORF">H9981_09465</name>
</gene>
<keyword evidence="3" id="KW-0804">Transcription</keyword>
<evidence type="ECO:0000313" key="6">
    <source>
        <dbReference type="Proteomes" id="UP000824243"/>
    </source>
</evidence>
<dbReference type="PANTHER" id="PTHR42756">
    <property type="entry name" value="TRANSCRIPTIONAL REGULATOR, MARR"/>
    <property type="match status" value="1"/>
</dbReference>
<evidence type="ECO:0000259" key="4">
    <source>
        <dbReference type="PROSITE" id="PS50995"/>
    </source>
</evidence>
<dbReference type="PROSITE" id="PS50995">
    <property type="entry name" value="HTH_MARR_2"/>
    <property type="match status" value="1"/>
</dbReference>